<evidence type="ECO:0000259" key="4">
    <source>
        <dbReference type="PROSITE" id="PS50304"/>
    </source>
</evidence>
<evidence type="ECO:0000313" key="5">
    <source>
        <dbReference type="EMBL" id="KIJ23572.1"/>
    </source>
</evidence>
<comment type="subcellular location">
    <subcellularLocation>
        <location evidence="1">Nucleus</location>
    </subcellularLocation>
</comment>
<feature type="compositionally biased region" description="Basic and acidic residues" evidence="3">
    <location>
        <begin position="152"/>
        <end position="166"/>
    </location>
</feature>
<dbReference type="InterPro" id="IPR002999">
    <property type="entry name" value="Tudor"/>
</dbReference>
<accession>A0A0C9U3A4</accession>
<organism evidence="5 6">
    <name type="scientific">Sphaerobolus stellatus (strain SS14)</name>
    <dbReference type="NCBI Taxonomy" id="990650"/>
    <lineage>
        <taxon>Eukaryota</taxon>
        <taxon>Fungi</taxon>
        <taxon>Dikarya</taxon>
        <taxon>Basidiomycota</taxon>
        <taxon>Agaricomycotina</taxon>
        <taxon>Agaricomycetes</taxon>
        <taxon>Phallomycetidae</taxon>
        <taxon>Geastrales</taxon>
        <taxon>Sphaerobolaceae</taxon>
        <taxon>Sphaerobolus</taxon>
    </lineage>
</organism>
<dbReference type="AlphaFoldDB" id="A0A0C9U3A4"/>
<dbReference type="SUPFAM" id="SSF63748">
    <property type="entry name" value="Tudor/PWWP/MBT"/>
    <property type="match status" value="1"/>
</dbReference>
<evidence type="ECO:0000256" key="1">
    <source>
        <dbReference type="ARBA" id="ARBA00004123"/>
    </source>
</evidence>
<dbReference type="Gene3D" id="2.30.30.140">
    <property type="match status" value="1"/>
</dbReference>
<sequence>MYLLVTARFEIALANDPANTELTSLRDELKVLTDLTKEAIAQAEAPKPESLRKNTASLAATIKWKAGDEVLAKYSGDGQWYPARVTSVAGSEDNRVYSVVFKGYNNTEQLKAPLLKALPANYVYQAPPAASKRKLNKDEEDERERKKKKNEKKVEIRAQKAKEQETKMMSWQKFTKKAEKKGVNIAGVSGTSIFKTPDNPYGKVGVTGSGRGMTEVSQRGKHVFSPTETDE</sequence>
<dbReference type="GO" id="GO:0005634">
    <property type="term" value="C:nucleus"/>
    <property type="evidence" value="ECO:0007669"/>
    <property type="project" value="UniProtKB-SubCell"/>
</dbReference>
<name>A0A0C9U3A4_SPHS4</name>
<proteinExistence type="predicted"/>
<dbReference type="HOGENOM" id="CLU_069491_2_0_1"/>
<dbReference type="Pfam" id="PF00567">
    <property type="entry name" value="TUDOR"/>
    <property type="match status" value="1"/>
</dbReference>
<reference evidence="5 6" key="1">
    <citation type="submission" date="2014-06" db="EMBL/GenBank/DDBJ databases">
        <title>Evolutionary Origins and Diversification of the Mycorrhizal Mutualists.</title>
        <authorList>
            <consortium name="DOE Joint Genome Institute"/>
            <consortium name="Mycorrhizal Genomics Consortium"/>
            <person name="Kohler A."/>
            <person name="Kuo A."/>
            <person name="Nagy L.G."/>
            <person name="Floudas D."/>
            <person name="Copeland A."/>
            <person name="Barry K.W."/>
            <person name="Cichocki N."/>
            <person name="Veneault-Fourrey C."/>
            <person name="LaButti K."/>
            <person name="Lindquist E.A."/>
            <person name="Lipzen A."/>
            <person name="Lundell T."/>
            <person name="Morin E."/>
            <person name="Murat C."/>
            <person name="Riley R."/>
            <person name="Ohm R."/>
            <person name="Sun H."/>
            <person name="Tunlid A."/>
            <person name="Henrissat B."/>
            <person name="Grigoriev I.V."/>
            <person name="Hibbett D.S."/>
            <person name="Martin F."/>
        </authorList>
    </citation>
    <scope>NUCLEOTIDE SEQUENCE [LARGE SCALE GENOMIC DNA]</scope>
    <source>
        <strain evidence="5 6">SS14</strain>
    </source>
</reference>
<feature type="region of interest" description="Disordered" evidence="3">
    <location>
        <begin position="129"/>
        <end position="168"/>
    </location>
</feature>
<feature type="domain" description="Tudor" evidence="4">
    <location>
        <begin position="63"/>
        <end position="125"/>
    </location>
</feature>
<dbReference type="SMART" id="SM00333">
    <property type="entry name" value="TUDOR"/>
    <property type="match status" value="1"/>
</dbReference>
<dbReference type="CDD" id="cd21182">
    <property type="entry name" value="Tudor_SMN_SPF30-like"/>
    <property type="match status" value="1"/>
</dbReference>
<evidence type="ECO:0000313" key="6">
    <source>
        <dbReference type="Proteomes" id="UP000054279"/>
    </source>
</evidence>
<protein>
    <recommendedName>
        <fullName evidence="4">Tudor domain-containing protein</fullName>
    </recommendedName>
</protein>
<keyword evidence="6" id="KW-1185">Reference proteome</keyword>
<dbReference type="Proteomes" id="UP000054279">
    <property type="component" value="Unassembled WGS sequence"/>
</dbReference>
<dbReference type="OrthoDB" id="79171at2759"/>
<feature type="region of interest" description="Disordered" evidence="3">
    <location>
        <begin position="189"/>
        <end position="231"/>
    </location>
</feature>
<dbReference type="PANTHER" id="PTHR46297">
    <property type="entry name" value="ZINC FINGER CCCH-TYPE WITH G PATCH DOMAIN-CONTAINING PROTEIN"/>
    <property type="match status" value="1"/>
</dbReference>
<evidence type="ECO:0000256" key="2">
    <source>
        <dbReference type="ARBA" id="ARBA00023242"/>
    </source>
</evidence>
<dbReference type="EMBL" id="KN837635">
    <property type="protein sequence ID" value="KIJ23572.1"/>
    <property type="molecule type" value="Genomic_DNA"/>
</dbReference>
<evidence type="ECO:0000256" key="3">
    <source>
        <dbReference type="SAM" id="MobiDB-lite"/>
    </source>
</evidence>
<dbReference type="PANTHER" id="PTHR46297:SF2">
    <property type="entry name" value="TUDOR DOMAIN-CONTAINING PROTEIN"/>
    <property type="match status" value="1"/>
</dbReference>
<dbReference type="PROSITE" id="PS50304">
    <property type="entry name" value="TUDOR"/>
    <property type="match status" value="1"/>
</dbReference>
<keyword evidence="2" id="KW-0539">Nucleus</keyword>
<gene>
    <name evidence="5" type="ORF">M422DRAFT_62418</name>
</gene>